<protein>
    <submittedName>
        <fullName evidence="2">Uncharacterized protein</fullName>
    </submittedName>
</protein>
<dbReference type="STRING" id="180088.A0A1J8QIH2"/>
<dbReference type="Proteomes" id="UP000183567">
    <property type="component" value="Unassembled WGS sequence"/>
</dbReference>
<evidence type="ECO:0000313" key="3">
    <source>
        <dbReference type="Proteomes" id="UP000183567"/>
    </source>
</evidence>
<comment type="caution">
    <text evidence="2">The sequence shown here is derived from an EMBL/GenBank/DDBJ whole genome shotgun (WGS) entry which is preliminary data.</text>
</comment>
<sequence>VLNHVAPSKRQAHNRVLPRYGDDFWRNNTNFSPHRSAALSTDPPPPRRNLFDFLRFNIRPVGASQPLPLQSRRWNTSLIPVRISRHRVDVAPCRPPEIYGMAPLTEEEIATAMQDVTGNEANSSAQSSGSAVRVQGPQQAPPTQTPQVQTFGAGTDESVIGCCGFYLVRRRSWSHQSSLL</sequence>
<dbReference type="AlphaFoldDB" id="A0A1J8QIH2"/>
<organism evidence="2 3">
    <name type="scientific">Rhizopogon vesiculosus</name>
    <dbReference type="NCBI Taxonomy" id="180088"/>
    <lineage>
        <taxon>Eukaryota</taxon>
        <taxon>Fungi</taxon>
        <taxon>Dikarya</taxon>
        <taxon>Basidiomycota</taxon>
        <taxon>Agaricomycotina</taxon>
        <taxon>Agaricomycetes</taxon>
        <taxon>Agaricomycetidae</taxon>
        <taxon>Boletales</taxon>
        <taxon>Suillineae</taxon>
        <taxon>Rhizopogonaceae</taxon>
        <taxon>Rhizopogon</taxon>
    </lineage>
</organism>
<gene>
    <name evidence="2" type="ORF">AZE42_12298</name>
</gene>
<keyword evidence="3" id="KW-1185">Reference proteome</keyword>
<reference evidence="2 3" key="1">
    <citation type="submission" date="2016-03" db="EMBL/GenBank/DDBJ databases">
        <title>Comparative genomics of the ectomycorrhizal sister species Rhizopogon vinicolor and Rhizopogon vesiculosus (Basidiomycota: Boletales) reveals a divergence of the mating type B locus.</title>
        <authorList>
            <person name="Mujic A.B."/>
            <person name="Kuo A."/>
            <person name="Tritt A."/>
            <person name="Lipzen A."/>
            <person name="Chen C."/>
            <person name="Johnson J."/>
            <person name="Sharma A."/>
            <person name="Barry K."/>
            <person name="Grigoriev I.V."/>
            <person name="Spatafora J.W."/>
        </authorList>
    </citation>
    <scope>NUCLEOTIDE SEQUENCE [LARGE SCALE GENOMIC DNA]</scope>
    <source>
        <strain evidence="2 3">AM-OR11-056</strain>
    </source>
</reference>
<accession>A0A1J8QIH2</accession>
<evidence type="ECO:0000313" key="2">
    <source>
        <dbReference type="EMBL" id="OJA13401.1"/>
    </source>
</evidence>
<proteinExistence type="predicted"/>
<evidence type="ECO:0000256" key="1">
    <source>
        <dbReference type="SAM" id="MobiDB-lite"/>
    </source>
</evidence>
<feature type="region of interest" description="Disordered" evidence="1">
    <location>
        <begin position="119"/>
        <end position="150"/>
    </location>
</feature>
<dbReference type="EMBL" id="LVVM01004168">
    <property type="protein sequence ID" value="OJA13401.1"/>
    <property type="molecule type" value="Genomic_DNA"/>
</dbReference>
<dbReference type="OrthoDB" id="2691930at2759"/>
<feature type="non-terminal residue" evidence="2">
    <location>
        <position position="1"/>
    </location>
</feature>
<feature type="compositionally biased region" description="Polar residues" evidence="1">
    <location>
        <begin position="119"/>
        <end position="130"/>
    </location>
</feature>
<name>A0A1J8QIH2_9AGAM</name>